<comment type="caution">
    <text evidence="5">The sequence shown here is derived from an EMBL/GenBank/DDBJ whole genome shotgun (WGS) entry which is preliminary data.</text>
</comment>
<keyword evidence="2" id="KW-0238">DNA-binding</keyword>
<dbReference type="SUPFAM" id="SSF46785">
    <property type="entry name" value="Winged helix' DNA-binding domain"/>
    <property type="match status" value="1"/>
</dbReference>
<organism evidence="5 6">
    <name type="scientific">Cellulomonas oligotrophica</name>
    <dbReference type="NCBI Taxonomy" id="931536"/>
    <lineage>
        <taxon>Bacteria</taxon>
        <taxon>Bacillati</taxon>
        <taxon>Actinomycetota</taxon>
        <taxon>Actinomycetes</taxon>
        <taxon>Micrococcales</taxon>
        <taxon>Cellulomonadaceae</taxon>
        <taxon>Cellulomonas</taxon>
    </lineage>
</organism>
<dbReference type="PANTHER" id="PTHR33204:SF18">
    <property type="entry name" value="TRANSCRIPTIONAL REGULATORY PROTEIN"/>
    <property type="match status" value="1"/>
</dbReference>
<dbReference type="InterPro" id="IPR036390">
    <property type="entry name" value="WH_DNA-bd_sf"/>
</dbReference>
<feature type="domain" description="HTH hxlR-type" evidence="4">
    <location>
        <begin position="19"/>
        <end position="114"/>
    </location>
</feature>
<evidence type="ECO:0000259" key="4">
    <source>
        <dbReference type="PROSITE" id="PS51118"/>
    </source>
</evidence>
<accession>A0ABQ4DFC0</accession>
<keyword evidence="3" id="KW-0804">Transcription</keyword>
<protein>
    <recommendedName>
        <fullName evidence="4">HTH hxlR-type domain-containing protein</fullName>
    </recommendedName>
</protein>
<dbReference type="PANTHER" id="PTHR33204">
    <property type="entry name" value="TRANSCRIPTIONAL REGULATOR, MARR FAMILY"/>
    <property type="match status" value="1"/>
</dbReference>
<dbReference type="CDD" id="cd00090">
    <property type="entry name" value="HTH_ARSR"/>
    <property type="match status" value="1"/>
</dbReference>
<dbReference type="Proteomes" id="UP000618382">
    <property type="component" value="Unassembled WGS sequence"/>
</dbReference>
<dbReference type="EMBL" id="BONN01000017">
    <property type="protein sequence ID" value="GIG34410.1"/>
    <property type="molecule type" value="Genomic_DNA"/>
</dbReference>
<proteinExistence type="predicted"/>
<gene>
    <name evidence="5" type="ORF">Col01nite_35690</name>
</gene>
<evidence type="ECO:0000256" key="1">
    <source>
        <dbReference type="ARBA" id="ARBA00023015"/>
    </source>
</evidence>
<dbReference type="PROSITE" id="PS51118">
    <property type="entry name" value="HTH_HXLR"/>
    <property type="match status" value="1"/>
</dbReference>
<evidence type="ECO:0000313" key="5">
    <source>
        <dbReference type="EMBL" id="GIG34410.1"/>
    </source>
</evidence>
<dbReference type="InterPro" id="IPR011991">
    <property type="entry name" value="ArsR-like_HTH"/>
</dbReference>
<evidence type="ECO:0000256" key="3">
    <source>
        <dbReference type="ARBA" id="ARBA00023163"/>
    </source>
</evidence>
<sequence length="221" mass="23019">MVQKVNHRGVRVSTYGQFCGVARALDVVGERWTLLLVRELLVAPRRFTDLRAGLPGIAPNLLSRRLTALQDAGVVERRLADRGTVYALTPWGEELRGVVRELVRWSTRTMSGGPAADDAFQPQWLAVALDALLHDVRTAGPVTLALDADGWQGTVSAGPDGVVVTGGTAPDGRAADATLRAPGPLLLGAAAGAVPLPRLLAAGTLTGDRTAVAAALGVLDA</sequence>
<dbReference type="Gene3D" id="1.10.10.10">
    <property type="entry name" value="Winged helix-like DNA-binding domain superfamily/Winged helix DNA-binding domain"/>
    <property type="match status" value="1"/>
</dbReference>
<dbReference type="Pfam" id="PF01638">
    <property type="entry name" value="HxlR"/>
    <property type="match status" value="1"/>
</dbReference>
<name>A0ABQ4DFC0_9CELL</name>
<evidence type="ECO:0000256" key="2">
    <source>
        <dbReference type="ARBA" id="ARBA00023125"/>
    </source>
</evidence>
<dbReference type="InterPro" id="IPR036388">
    <property type="entry name" value="WH-like_DNA-bd_sf"/>
</dbReference>
<reference evidence="5 6" key="1">
    <citation type="submission" date="2021-01" db="EMBL/GenBank/DDBJ databases">
        <title>Whole genome shotgun sequence of Cellulomonas oligotrophica NBRC 109435.</title>
        <authorList>
            <person name="Komaki H."/>
            <person name="Tamura T."/>
        </authorList>
    </citation>
    <scope>NUCLEOTIDE SEQUENCE [LARGE SCALE GENOMIC DNA]</scope>
    <source>
        <strain evidence="5 6">NBRC 109435</strain>
    </source>
</reference>
<evidence type="ECO:0000313" key="6">
    <source>
        <dbReference type="Proteomes" id="UP000618382"/>
    </source>
</evidence>
<dbReference type="InterPro" id="IPR002577">
    <property type="entry name" value="HTH_HxlR"/>
</dbReference>
<keyword evidence="6" id="KW-1185">Reference proteome</keyword>
<keyword evidence="1" id="KW-0805">Transcription regulation</keyword>